<keyword evidence="1" id="KW-0805">Transcription regulation</keyword>
<dbReference type="RefSeq" id="WP_097121053.1">
    <property type="nucleotide sequence ID" value="NZ_OCND01000002.1"/>
</dbReference>
<evidence type="ECO:0000256" key="2">
    <source>
        <dbReference type="ARBA" id="ARBA00023125"/>
    </source>
</evidence>
<dbReference type="PANTHER" id="PTHR47894">
    <property type="entry name" value="HTH-TYPE TRANSCRIPTIONAL REGULATOR GADX"/>
    <property type="match status" value="1"/>
</dbReference>
<dbReference type="AlphaFoldDB" id="A0A286D3F1"/>
<dbReference type="InterPro" id="IPR032687">
    <property type="entry name" value="AraC-type_N"/>
</dbReference>
<dbReference type="Pfam" id="PF12625">
    <property type="entry name" value="Arabinose_bd"/>
    <property type="match status" value="1"/>
</dbReference>
<organism evidence="5 6">
    <name type="scientific">Pseudoxanthomonas wuyuanensis</name>
    <dbReference type="NCBI Taxonomy" id="1073196"/>
    <lineage>
        <taxon>Bacteria</taxon>
        <taxon>Pseudomonadati</taxon>
        <taxon>Pseudomonadota</taxon>
        <taxon>Gammaproteobacteria</taxon>
        <taxon>Lysobacterales</taxon>
        <taxon>Lysobacteraceae</taxon>
        <taxon>Pseudoxanthomonas</taxon>
    </lineage>
</organism>
<dbReference type="SUPFAM" id="SSF46689">
    <property type="entry name" value="Homeodomain-like"/>
    <property type="match status" value="1"/>
</dbReference>
<dbReference type="GO" id="GO:0005829">
    <property type="term" value="C:cytosol"/>
    <property type="evidence" value="ECO:0007669"/>
    <property type="project" value="TreeGrafter"/>
</dbReference>
<dbReference type="GO" id="GO:0000976">
    <property type="term" value="F:transcription cis-regulatory region binding"/>
    <property type="evidence" value="ECO:0007669"/>
    <property type="project" value="TreeGrafter"/>
</dbReference>
<name>A0A286D3F1_9GAMM</name>
<dbReference type="EMBL" id="OCND01000002">
    <property type="protein sequence ID" value="SOD53192.1"/>
    <property type="molecule type" value="Genomic_DNA"/>
</dbReference>
<dbReference type="SMART" id="SM00342">
    <property type="entry name" value="HTH_ARAC"/>
    <property type="match status" value="1"/>
</dbReference>
<accession>A0A286D3F1</accession>
<protein>
    <submittedName>
        <fullName evidence="5">Transcriptional regulator, AraC family</fullName>
    </submittedName>
</protein>
<keyword evidence="3" id="KW-0804">Transcription</keyword>
<dbReference type="Pfam" id="PF12833">
    <property type="entry name" value="HTH_18"/>
    <property type="match status" value="1"/>
</dbReference>
<evidence type="ECO:0000256" key="1">
    <source>
        <dbReference type="ARBA" id="ARBA00023015"/>
    </source>
</evidence>
<dbReference type="InterPro" id="IPR009057">
    <property type="entry name" value="Homeodomain-like_sf"/>
</dbReference>
<feature type="domain" description="HTH araC/xylS-type" evidence="4">
    <location>
        <begin position="248"/>
        <end position="345"/>
    </location>
</feature>
<dbReference type="PANTHER" id="PTHR47894:SF1">
    <property type="entry name" value="HTH-TYPE TRANSCRIPTIONAL REGULATOR VQSM"/>
    <property type="match status" value="1"/>
</dbReference>
<proteinExistence type="predicted"/>
<evidence type="ECO:0000259" key="4">
    <source>
        <dbReference type="PROSITE" id="PS01124"/>
    </source>
</evidence>
<sequence>MHRNSTGNVDWRLSIANLPTNMLCGLVLLAGELGVGCEDWFAGMRLSVNEIHDPSARVSYRQASEIIRRALRALPIDDVGLVVGGKQNGGNFGLLGLAMKTAPTFGEAVSIGLTYQRANGPLMELAMLPAGEDAVTITATAPESSADLLPFLCEEMFASVLMLARELAGPEFNPLRLDFAYPPPAYAQRYTEVFRCEVRFEQPRNGMMVARRWLDLPFQSYNPVTSRQALAMCRAQLEAESGCGETTAAVERQLRPRLHENPQMSDVAALLHLSERTLRRQLAAEGTSFTAIHDRIRSQRVLELLHTPQLTISQIGNQVGFTDVREFRRAFKRWTGLTPSEARARMA</sequence>
<keyword evidence="2" id="KW-0238">DNA-binding</keyword>
<dbReference type="OrthoDB" id="5582699at2"/>
<evidence type="ECO:0000313" key="5">
    <source>
        <dbReference type="EMBL" id="SOD53192.1"/>
    </source>
</evidence>
<reference evidence="5 6" key="1">
    <citation type="submission" date="2017-09" db="EMBL/GenBank/DDBJ databases">
        <authorList>
            <person name="Ehlers B."/>
            <person name="Leendertz F.H."/>
        </authorList>
    </citation>
    <scope>NUCLEOTIDE SEQUENCE [LARGE SCALE GENOMIC DNA]</scope>
    <source>
        <strain evidence="5 6">CGMCC 1.10978</strain>
    </source>
</reference>
<dbReference type="GO" id="GO:0003700">
    <property type="term" value="F:DNA-binding transcription factor activity"/>
    <property type="evidence" value="ECO:0007669"/>
    <property type="project" value="InterPro"/>
</dbReference>
<dbReference type="InterPro" id="IPR020449">
    <property type="entry name" value="Tscrpt_reg_AraC-type_HTH"/>
</dbReference>
<dbReference type="InterPro" id="IPR018060">
    <property type="entry name" value="HTH_AraC"/>
</dbReference>
<dbReference type="Proteomes" id="UP000219374">
    <property type="component" value="Unassembled WGS sequence"/>
</dbReference>
<keyword evidence="6" id="KW-1185">Reference proteome</keyword>
<dbReference type="PROSITE" id="PS01124">
    <property type="entry name" value="HTH_ARAC_FAMILY_2"/>
    <property type="match status" value="1"/>
</dbReference>
<dbReference type="PRINTS" id="PR00032">
    <property type="entry name" value="HTHARAC"/>
</dbReference>
<gene>
    <name evidence="5" type="ORF">SAMN06296416_102285</name>
</gene>
<evidence type="ECO:0000313" key="6">
    <source>
        <dbReference type="Proteomes" id="UP000219374"/>
    </source>
</evidence>
<evidence type="ECO:0000256" key="3">
    <source>
        <dbReference type="ARBA" id="ARBA00023163"/>
    </source>
</evidence>
<dbReference type="Gene3D" id="1.10.10.60">
    <property type="entry name" value="Homeodomain-like"/>
    <property type="match status" value="1"/>
</dbReference>